<dbReference type="RefSeq" id="WP_108686854.1">
    <property type="nucleotide sequence ID" value="NZ_QCYK01000002.1"/>
</dbReference>
<name>A0A2T7BFF5_9BACT</name>
<evidence type="ECO:0008006" key="3">
    <source>
        <dbReference type="Google" id="ProtNLM"/>
    </source>
</evidence>
<organism evidence="1 2">
    <name type="scientific">Chitinophaga parva</name>
    <dbReference type="NCBI Taxonomy" id="2169414"/>
    <lineage>
        <taxon>Bacteria</taxon>
        <taxon>Pseudomonadati</taxon>
        <taxon>Bacteroidota</taxon>
        <taxon>Chitinophagia</taxon>
        <taxon>Chitinophagales</taxon>
        <taxon>Chitinophagaceae</taxon>
        <taxon>Chitinophaga</taxon>
    </lineage>
</organism>
<proteinExistence type="predicted"/>
<dbReference type="EMBL" id="QCYK01000002">
    <property type="protein sequence ID" value="PUZ25017.1"/>
    <property type="molecule type" value="Genomic_DNA"/>
</dbReference>
<dbReference type="Proteomes" id="UP000244450">
    <property type="component" value="Unassembled WGS sequence"/>
</dbReference>
<reference evidence="1 2" key="1">
    <citation type="submission" date="2018-04" db="EMBL/GenBank/DDBJ databases">
        <title>Chitinophaga fuyangensis sp. nov., isolated from soil in a chemical factory.</title>
        <authorList>
            <person name="Chen K."/>
        </authorList>
    </citation>
    <scope>NUCLEOTIDE SEQUENCE [LARGE SCALE GENOMIC DNA]</scope>
    <source>
        <strain evidence="1 2">LY-1</strain>
    </source>
</reference>
<dbReference type="AlphaFoldDB" id="A0A2T7BFF5"/>
<gene>
    <name evidence="1" type="ORF">DCC81_11935</name>
</gene>
<comment type="caution">
    <text evidence="1">The sequence shown here is derived from an EMBL/GenBank/DDBJ whole genome shotgun (WGS) entry which is preliminary data.</text>
</comment>
<protein>
    <recommendedName>
        <fullName evidence="3">Phage morphogenesis protein</fullName>
    </recommendedName>
</protein>
<sequence length="210" mass="24031">MDLEQYNTNLRELAERTGERLSERVIVVAATNLLATMSNRVFRDGLDSEGKPIGQYSTTPIYVPKEKFIQKGAFKAIGKNGKDTTRVKYSDVATRKAKSKLVKKDYSDRTTMYLKEGYKEFREIQGRPTSEVNLQMKGDLKLSFTMQNGDNETLIGFDSELQSKKRKGLEKHFKKEENTIFPATAEEKEIYAQEVVSELNLVTRELLDNI</sequence>
<keyword evidence="2" id="KW-1185">Reference proteome</keyword>
<evidence type="ECO:0000313" key="2">
    <source>
        <dbReference type="Proteomes" id="UP000244450"/>
    </source>
</evidence>
<evidence type="ECO:0000313" key="1">
    <source>
        <dbReference type="EMBL" id="PUZ25017.1"/>
    </source>
</evidence>
<accession>A0A2T7BFF5</accession>
<dbReference type="OrthoDB" id="9917420at2"/>